<evidence type="ECO:0000313" key="14">
    <source>
        <dbReference type="EMBL" id="SFL60647.1"/>
    </source>
</evidence>
<dbReference type="PROSITE" id="PS00793">
    <property type="entry name" value="DHPS_2"/>
    <property type="match status" value="1"/>
</dbReference>
<dbReference type="GO" id="GO:0046654">
    <property type="term" value="P:tetrahydrofolate biosynthetic process"/>
    <property type="evidence" value="ECO:0007669"/>
    <property type="project" value="UniProtKB-UniPathway"/>
</dbReference>
<name>A0A1I4J339_9RHOB</name>
<keyword evidence="10 12" id="KW-0289">Folate biosynthesis</keyword>
<sequence>MTDYFRALPQTDAARPEGALVLAGGWCWFTHVEHLRRGAPPEVISARDVPEDVLAAMTATRSKLGRVRMDRPQIMGILNVTPDSFSDGGAHVGPARGLAHARVMVDAGASLIDVGGESTRPGAMEVPPEAEIARTAPVIAAISNVLQVPISIDTRKAVVARAALDEGAFLVNDVSGFTFDPALKTLCVERAVPICVMHAQGDPETMQGDPRYDDVLLDVYDFLAAQVSMLTGLGIPRDQILVDPGIGFGKRIEHNLALLARLSLFHSLGCPILLGASRKGFIGKIGNAPEADQRGPGSVAVALEGFAQGAQVVRVHDVAETRQALQLWQAVTTGEYHGA</sequence>
<dbReference type="NCBIfam" id="TIGR01496">
    <property type="entry name" value="DHPS"/>
    <property type="match status" value="1"/>
</dbReference>
<accession>A0A1I4J339</accession>
<keyword evidence="7 12" id="KW-0808">Transferase</keyword>
<evidence type="ECO:0000256" key="5">
    <source>
        <dbReference type="ARBA" id="ARBA00012458"/>
    </source>
</evidence>
<comment type="function">
    <text evidence="12">Catalyzes the condensation of para-aminobenzoate (pABA) with 6-hydroxymethyl-7,8-dihydropterin diphosphate (DHPt-PP) to form 7,8-dihydropteroate (H2Pte), the immediate precursor of folate derivatives.</text>
</comment>
<dbReference type="PROSITE" id="PS50972">
    <property type="entry name" value="PTERIN_BINDING"/>
    <property type="match status" value="1"/>
</dbReference>
<dbReference type="GO" id="GO:0046656">
    <property type="term" value="P:folic acid biosynthetic process"/>
    <property type="evidence" value="ECO:0007669"/>
    <property type="project" value="UniProtKB-KW"/>
</dbReference>
<evidence type="ECO:0000259" key="13">
    <source>
        <dbReference type="PROSITE" id="PS50972"/>
    </source>
</evidence>
<keyword evidence="9 12" id="KW-0460">Magnesium</keyword>
<feature type="domain" description="Pterin-binding" evidence="13">
    <location>
        <begin position="72"/>
        <end position="326"/>
    </location>
</feature>
<dbReference type="FunFam" id="3.20.20.20:FF:000006">
    <property type="entry name" value="Dihydropteroate synthase"/>
    <property type="match status" value="1"/>
</dbReference>
<dbReference type="PROSITE" id="PS00792">
    <property type="entry name" value="DHPS_1"/>
    <property type="match status" value="1"/>
</dbReference>
<dbReference type="InterPro" id="IPR045031">
    <property type="entry name" value="DHP_synth-like"/>
</dbReference>
<dbReference type="SUPFAM" id="SSF51717">
    <property type="entry name" value="Dihydropteroate synthetase-like"/>
    <property type="match status" value="1"/>
</dbReference>
<dbReference type="Proteomes" id="UP000199144">
    <property type="component" value="Unassembled WGS sequence"/>
</dbReference>
<comment type="catalytic activity">
    <reaction evidence="1">
        <text>(7,8-dihydropterin-6-yl)methyl diphosphate + 4-aminobenzoate = 7,8-dihydropteroate + diphosphate</text>
        <dbReference type="Rhea" id="RHEA:19949"/>
        <dbReference type="ChEBI" id="CHEBI:17836"/>
        <dbReference type="ChEBI" id="CHEBI:17839"/>
        <dbReference type="ChEBI" id="CHEBI:33019"/>
        <dbReference type="ChEBI" id="CHEBI:72950"/>
        <dbReference type="EC" id="2.5.1.15"/>
    </reaction>
</comment>
<dbReference type="GO" id="GO:0004156">
    <property type="term" value="F:dihydropteroate synthase activity"/>
    <property type="evidence" value="ECO:0007669"/>
    <property type="project" value="UniProtKB-EC"/>
</dbReference>
<keyword evidence="15" id="KW-1185">Reference proteome</keyword>
<evidence type="ECO:0000256" key="1">
    <source>
        <dbReference type="ARBA" id="ARBA00000012"/>
    </source>
</evidence>
<evidence type="ECO:0000256" key="2">
    <source>
        <dbReference type="ARBA" id="ARBA00001946"/>
    </source>
</evidence>
<evidence type="ECO:0000256" key="8">
    <source>
        <dbReference type="ARBA" id="ARBA00022723"/>
    </source>
</evidence>
<evidence type="ECO:0000256" key="10">
    <source>
        <dbReference type="ARBA" id="ARBA00022909"/>
    </source>
</evidence>
<dbReference type="UniPathway" id="UPA00077">
    <property type="reaction ID" value="UER00156"/>
</dbReference>
<dbReference type="Gene3D" id="3.20.20.20">
    <property type="entry name" value="Dihydropteroate synthase-like"/>
    <property type="match status" value="1"/>
</dbReference>
<evidence type="ECO:0000256" key="7">
    <source>
        <dbReference type="ARBA" id="ARBA00022679"/>
    </source>
</evidence>
<evidence type="ECO:0000256" key="6">
    <source>
        <dbReference type="ARBA" id="ARBA00016919"/>
    </source>
</evidence>
<keyword evidence="8 12" id="KW-0479">Metal-binding</keyword>
<dbReference type="GO" id="GO:0046872">
    <property type="term" value="F:metal ion binding"/>
    <property type="evidence" value="ECO:0007669"/>
    <property type="project" value="UniProtKB-KW"/>
</dbReference>
<dbReference type="PANTHER" id="PTHR20941">
    <property type="entry name" value="FOLATE SYNTHESIS PROTEINS"/>
    <property type="match status" value="1"/>
</dbReference>
<comment type="cofactor">
    <cofactor evidence="2 12">
        <name>Mg(2+)</name>
        <dbReference type="ChEBI" id="CHEBI:18420"/>
    </cofactor>
</comment>
<evidence type="ECO:0000256" key="3">
    <source>
        <dbReference type="ARBA" id="ARBA00004763"/>
    </source>
</evidence>
<comment type="similarity">
    <text evidence="4 12">Belongs to the DHPS family.</text>
</comment>
<dbReference type="AlphaFoldDB" id="A0A1I4J339"/>
<evidence type="ECO:0000256" key="9">
    <source>
        <dbReference type="ARBA" id="ARBA00022842"/>
    </source>
</evidence>
<dbReference type="EMBL" id="FOTQ01000001">
    <property type="protein sequence ID" value="SFL60647.1"/>
    <property type="molecule type" value="Genomic_DNA"/>
</dbReference>
<evidence type="ECO:0000256" key="4">
    <source>
        <dbReference type="ARBA" id="ARBA00009503"/>
    </source>
</evidence>
<dbReference type="EC" id="2.5.1.15" evidence="5 12"/>
<dbReference type="OrthoDB" id="9811744at2"/>
<dbReference type="GO" id="GO:0005829">
    <property type="term" value="C:cytosol"/>
    <property type="evidence" value="ECO:0007669"/>
    <property type="project" value="TreeGrafter"/>
</dbReference>
<dbReference type="InterPro" id="IPR011005">
    <property type="entry name" value="Dihydropteroate_synth-like_sf"/>
</dbReference>
<dbReference type="RefSeq" id="WP_093091136.1">
    <property type="nucleotide sequence ID" value="NZ_FOTQ01000001.1"/>
</dbReference>
<protein>
    <recommendedName>
        <fullName evidence="6 12">Dihydropteroate synthase</fullName>
        <shortName evidence="12">DHPS</shortName>
        <ecNumber evidence="5 12">2.5.1.15</ecNumber>
    </recommendedName>
    <alternativeName>
        <fullName evidence="11 12">Dihydropteroate pyrophosphorylase</fullName>
    </alternativeName>
</protein>
<organism evidence="14 15">
    <name type="scientific">Shimia aestuarii</name>
    <dbReference type="NCBI Taxonomy" id="254406"/>
    <lineage>
        <taxon>Bacteria</taxon>
        <taxon>Pseudomonadati</taxon>
        <taxon>Pseudomonadota</taxon>
        <taxon>Alphaproteobacteria</taxon>
        <taxon>Rhodobacterales</taxon>
        <taxon>Roseobacteraceae</taxon>
    </lineage>
</organism>
<evidence type="ECO:0000313" key="15">
    <source>
        <dbReference type="Proteomes" id="UP000199144"/>
    </source>
</evidence>
<dbReference type="Pfam" id="PF00809">
    <property type="entry name" value="Pterin_bind"/>
    <property type="match status" value="1"/>
</dbReference>
<dbReference type="STRING" id="254406.SAMN04488042_101838"/>
<reference evidence="14 15" key="1">
    <citation type="submission" date="2016-10" db="EMBL/GenBank/DDBJ databases">
        <authorList>
            <person name="de Groot N.N."/>
        </authorList>
    </citation>
    <scope>NUCLEOTIDE SEQUENCE [LARGE SCALE GENOMIC DNA]</scope>
    <source>
        <strain evidence="14 15">DSM 15283</strain>
    </source>
</reference>
<dbReference type="PANTHER" id="PTHR20941:SF1">
    <property type="entry name" value="FOLIC ACID SYNTHESIS PROTEIN FOL1"/>
    <property type="match status" value="1"/>
</dbReference>
<evidence type="ECO:0000256" key="12">
    <source>
        <dbReference type="RuleBase" id="RU361205"/>
    </source>
</evidence>
<gene>
    <name evidence="14" type="ORF">SAMN04488042_101838</name>
</gene>
<dbReference type="CDD" id="cd00739">
    <property type="entry name" value="DHPS"/>
    <property type="match status" value="1"/>
</dbReference>
<comment type="pathway">
    <text evidence="3 12">Cofactor biosynthesis; tetrahydrofolate biosynthesis; 7,8-dihydrofolate from 2-amino-4-hydroxy-6-hydroxymethyl-7,8-dihydropteridine diphosphate and 4-aminobenzoate: step 1/2.</text>
</comment>
<dbReference type="InterPro" id="IPR000489">
    <property type="entry name" value="Pterin-binding_dom"/>
</dbReference>
<proteinExistence type="inferred from homology"/>
<dbReference type="InterPro" id="IPR006390">
    <property type="entry name" value="DHP_synth_dom"/>
</dbReference>
<evidence type="ECO:0000256" key="11">
    <source>
        <dbReference type="ARBA" id="ARBA00030193"/>
    </source>
</evidence>